<dbReference type="InterPro" id="IPR050469">
    <property type="entry name" value="Diguanylate_Cyclase"/>
</dbReference>
<evidence type="ECO:0000313" key="6">
    <source>
        <dbReference type="Proteomes" id="UP000198324"/>
    </source>
</evidence>
<dbReference type="CDD" id="cd01949">
    <property type="entry name" value="GGDEF"/>
    <property type="match status" value="1"/>
</dbReference>
<proteinExistence type="predicted"/>
<sequence length="407" mass="44700">MCEVWMDKGMDPQEASALHELLARAGLLSEELSDAPLAGGQAFSELLYVLTRMRFGPDEALGYCCEILRHHDGLNLALGRDVGLRVAVCDYFMNLHPKMRDPVIVEVQVLLQKEQGALVDELTGLYNRRYFNDAISREVERFKRFGQRFSLLMLDVDHFKRFNDAFGHTAGDDALKTVADVLRHTARSFDHVVRYGGEEFALILPHTDSAQAVAAAERLRRAVAARPVAVSGQDVSVTVSLGTATFPEDAINARDLVCRADEALYEAKRTRNAVSCFSEKNRRFPRAPVSLMALFVGSGTQGEAEPVRVVVANVSFGGMLCVSPTPILPGARVELALDADSPSQRGLRVSGRVVRLERESEDAGFSIALAFDLASQDQRRDLVRLVERYGQEDGSPAPDTAPPSLLA</sequence>
<dbReference type="InterPro" id="IPR043128">
    <property type="entry name" value="Rev_trsase/Diguanyl_cyclase"/>
</dbReference>
<dbReference type="PROSITE" id="PS50887">
    <property type="entry name" value="GGDEF"/>
    <property type="match status" value="1"/>
</dbReference>
<dbReference type="AlphaFoldDB" id="A0A238Z4I8"/>
<dbReference type="InterPro" id="IPR000160">
    <property type="entry name" value="GGDEF_dom"/>
</dbReference>
<dbReference type="PANTHER" id="PTHR45138:SF9">
    <property type="entry name" value="DIGUANYLATE CYCLASE DGCM-RELATED"/>
    <property type="match status" value="1"/>
</dbReference>
<gene>
    <name evidence="5" type="ORF">SAMN04488503_1220</name>
</gene>
<evidence type="ECO:0000313" key="5">
    <source>
        <dbReference type="EMBL" id="SNR77889.1"/>
    </source>
</evidence>
<dbReference type="SUPFAM" id="SSF55073">
    <property type="entry name" value="Nucleotide cyclase"/>
    <property type="match status" value="1"/>
</dbReference>
<name>A0A238Z4I8_9BACT</name>
<organism evidence="5 6">
    <name type="scientific">Humidesulfovibrio mexicanus</name>
    <dbReference type="NCBI Taxonomy" id="147047"/>
    <lineage>
        <taxon>Bacteria</taxon>
        <taxon>Pseudomonadati</taxon>
        <taxon>Thermodesulfobacteriota</taxon>
        <taxon>Desulfovibrionia</taxon>
        <taxon>Desulfovibrionales</taxon>
        <taxon>Desulfovibrionaceae</taxon>
        <taxon>Humidesulfovibrio</taxon>
    </lineage>
</organism>
<dbReference type="Proteomes" id="UP000198324">
    <property type="component" value="Unassembled WGS sequence"/>
</dbReference>
<comment type="catalytic activity">
    <reaction evidence="2">
        <text>2 GTP = 3',3'-c-di-GMP + 2 diphosphate</text>
        <dbReference type="Rhea" id="RHEA:24898"/>
        <dbReference type="ChEBI" id="CHEBI:33019"/>
        <dbReference type="ChEBI" id="CHEBI:37565"/>
        <dbReference type="ChEBI" id="CHEBI:58805"/>
        <dbReference type="EC" id="2.7.7.65"/>
    </reaction>
</comment>
<dbReference type="GO" id="GO:0005886">
    <property type="term" value="C:plasma membrane"/>
    <property type="evidence" value="ECO:0007669"/>
    <property type="project" value="TreeGrafter"/>
</dbReference>
<dbReference type="EC" id="2.7.7.65" evidence="1"/>
<feature type="domain" description="GGDEF" evidence="4">
    <location>
        <begin position="147"/>
        <end position="279"/>
    </location>
</feature>
<dbReference type="Gene3D" id="3.30.70.270">
    <property type="match status" value="1"/>
</dbReference>
<dbReference type="Pfam" id="PF00990">
    <property type="entry name" value="GGDEF"/>
    <property type="match status" value="1"/>
</dbReference>
<evidence type="ECO:0000256" key="3">
    <source>
        <dbReference type="SAM" id="MobiDB-lite"/>
    </source>
</evidence>
<dbReference type="InterPro" id="IPR029787">
    <property type="entry name" value="Nucleotide_cyclase"/>
</dbReference>
<dbReference type="GO" id="GO:0035438">
    <property type="term" value="F:cyclic-di-GMP binding"/>
    <property type="evidence" value="ECO:0007669"/>
    <property type="project" value="InterPro"/>
</dbReference>
<dbReference type="FunFam" id="3.30.70.270:FF:000001">
    <property type="entry name" value="Diguanylate cyclase domain protein"/>
    <property type="match status" value="1"/>
</dbReference>
<dbReference type="SUPFAM" id="SSF141371">
    <property type="entry name" value="PilZ domain-like"/>
    <property type="match status" value="1"/>
</dbReference>
<evidence type="ECO:0000256" key="2">
    <source>
        <dbReference type="ARBA" id="ARBA00034247"/>
    </source>
</evidence>
<dbReference type="EMBL" id="FZOC01000002">
    <property type="protein sequence ID" value="SNR77889.1"/>
    <property type="molecule type" value="Genomic_DNA"/>
</dbReference>
<feature type="region of interest" description="Disordered" evidence="3">
    <location>
        <begin position="388"/>
        <end position="407"/>
    </location>
</feature>
<keyword evidence="6" id="KW-1185">Reference proteome</keyword>
<dbReference type="Gene3D" id="2.40.10.220">
    <property type="entry name" value="predicted glycosyltransferase like domains"/>
    <property type="match status" value="1"/>
</dbReference>
<dbReference type="Pfam" id="PF07238">
    <property type="entry name" value="PilZ"/>
    <property type="match status" value="1"/>
</dbReference>
<dbReference type="PANTHER" id="PTHR45138">
    <property type="entry name" value="REGULATORY COMPONENTS OF SENSORY TRANSDUCTION SYSTEM"/>
    <property type="match status" value="1"/>
</dbReference>
<dbReference type="GO" id="GO:0043709">
    <property type="term" value="P:cell adhesion involved in single-species biofilm formation"/>
    <property type="evidence" value="ECO:0007669"/>
    <property type="project" value="TreeGrafter"/>
</dbReference>
<accession>A0A238Z4I8</accession>
<evidence type="ECO:0000259" key="4">
    <source>
        <dbReference type="PROSITE" id="PS50887"/>
    </source>
</evidence>
<dbReference type="OrthoDB" id="9790367at2"/>
<reference evidence="5 6" key="1">
    <citation type="submission" date="2017-06" db="EMBL/GenBank/DDBJ databases">
        <authorList>
            <person name="Kim H.J."/>
            <person name="Triplett B.A."/>
        </authorList>
    </citation>
    <scope>NUCLEOTIDE SEQUENCE [LARGE SCALE GENOMIC DNA]</scope>
    <source>
        <strain evidence="5 6">DSM 13116</strain>
    </source>
</reference>
<protein>
    <recommendedName>
        <fullName evidence="1">diguanylate cyclase</fullName>
        <ecNumber evidence="1">2.7.7.65</ecNumber>
    </recommendedName>
</protein>
<dbReference type="RefSeq" id="WP_089272765.1">
    <property type="nucleotide sequence ID" value="NZ_FZOC01000002.1"/>
</dbReference>
<dbReference type="GO" id="GO:1902201">
    <property type="term" value="P:negative regulation of bacterial-type flagellum-dependent cell motility"/>
    <property type="evidence" value="ECO:0007669"/>
    <property type="project" value="TreeGrafter"/>
</dbReference>
<dbReference type="GO" id="GO:0052621">
    <property type="term" value="F:diguanylate cyclase activity"/>
    <property type="evidence" value="ECO:0007669"/>
    <property type="project" value="UniProtKB-EC"/>
</dbReference>
<dbReference type="NCBIfam" id="TIGR00254">
    <property type="entry name" value="GGDEF"/>
    <property type="match status" value="1"/>
</dbReference>
<dbReference type="SMART" id="SM00267">
    <property type="entry name" value="GGDEF"/>
    <property type="match status" value="1"/>
</dbReference>
<evidence type="ECO:0000256" key="1">
    <source>
        <dbReference type="ARBA" id="ARBA00012528"/>
    </source>
</evidence>
<dbReference type="InterPro" id="IPR009875">
    <property type="entry name" value="PilZ_domain"/>
</dbReference>